<keyword evidence="1" id="KW-0732">Signal</keyword>
<name>A0A1B3B9I1_9GAMM</name>
<dbReference type="OrthoDB" id="9850887at2"/>
<dbReference type="EMBL" id="CP012418">
    <property type="protein sequence ID" value="AOE49457.1"/>
    <property type="molecule type" value="Genomic_DNA"/>
</dbReference>
<dbReference type="Proteomes" id="UP000094147">
    <property type="component" value="Chromosome"/>
</dbReference>
<dbReference type="STRING" id="1144748.KS2013_733"/>
<organism evidence="2 3">
    <name type="scientific">Kangiella sediminilitoris</name>
    <dbReference type="NCBI Taxonomy" id="1144748"/>
    <lineage>
        <taxon>Bacteria</taxon>
        <taxon>Pseudomonadati</taxon>
        <taxon>Pseudomonadota</taxon>
        <taxon>Gammaproteobacteria</taxon>
        <taxon>Kangiellales</taxon>
        <taxon>Kangiellaceae</taxon>
        <taxon>Kangiella</taxon>
    </lineage>
</organism>
<protein>
    <submittedName>
        <fullName evidence="2">Uncharacterized protein</fullName>
    </submittedName>
</protein>
<feature type="signal peptide" evidence="1">
    <location>
        <begin position="1"/>
        <end position="21"/>
    </location>
</feature>
<dbReference type="KEGG" id="ksd:KS2013_733"/>
<evidence type="ECO:0000313" key="2">
    <source>
        <dbReference type="EMBL" id="AOE49457.1"/>
    </source>
</evidence>
<sequence precursor="true">MLLKVVVTIILFLSFSFTVQSQSLDVNVTITLPQEQQSARLYNFQSREFDRVLSPANLTRDECLAYLPPMKGQAVKLLDLFIAKGKSPYRALTLVHFKIRHARKSNSE</sequence>
<feature type="chain" id="PRO_5008544050" evidence="1">
    <location>
        <begin position="22"/>
        <end position="108"/>
    </location>
</feature>
<reference evidence="3" key="1">
    <citation type="submission" date="2015-08" db="EMBL/GenBank/DDBJ databases">
        <authorList>
            <person name="Kim K.M."/>
        </authorList>
    </citation>
    <scope>NUCLEOTIDE SEQUENCE [LARGE SCALE GENOMIC DNA]</scope>
    <source>
        <strain evidence="3">KCTC 23892</strain>
    </source>
</reference>
<accession>A0A1B3B9I1</accession>
<proteinExistence type="predicted"/>
<evidence type="ECO:0000313" key="3">
    <source>
        <dbReference type="Proteomes" id="UP000094147"/>
    </source>
</evidence>
<gene>
    <name evidence="2" type="ORF">KS2013_733</name>
</gene>
<evidence type="ECO:0000256" key="1">
    <source>
        <dbReference type="SAM" id="SignalP"/>
    </source>
</evidence>
<keyword evidence="3" id="KW-1185">Reference proteome</keyword>
<dbReference type="RefSeq" id="WP_068989918.1">
    <property type="nucleotide sequence ID" value="NZ_CP012418.1"/>
</dbReference>
<dbReference type="AlphaFoldDB" id="A0A1B3B9I1"/>